<sequence length="314" mass="34728">MVHSFVFGSYEVDLVQVVDFLCSNDGKIDRHPTTLSYVPAGFATFDTEGNVVSRPKSDGDADSIDFTFADTGGRWRGRFGQRKDTDYRHHCRLSKDSPALVICYDPDYRNSFEDAQNEILEMAFQARLLVRKEDVLHQEKYGRYKIGSPVKVGERMANVPPFLCILAAVKQRQPLQHLLHSANCPPPSPEKERVCAEEGRELAADLSTRHEGRAVTVFVEIDLTSPPTPYAYRDTYDNSYGSRDYGPYASRDIEPPVGIKQVRKLMAQFALANEKAGNEDRFVSAAAGSSAAGYAIVAKDDKGSGGTGRGCALM</sequence>
<reference evidence="1" key="1">
    <citation type="submission" date="2014-11" db="EMBL/GenBank/DDBJ databases">
        <authorList>
            <person name="Otto D Thomas"/>
            <person name="Naeem Raeece"/>
        </authorList>
    </citation>
    <scope>NUCLEOTIDE SEQUENCE</scope>
</reference>
<dbReference type="VEuPathDB" id="CryptoDB:Cvel_7992"/>
<protein>
    <submittedName>
        <fullName evidence="1">Uncharacterized protein</fullName>
    </submittedName>
</protein>
<proteinExistence type="predicted"/>
<evidence type="ECO:0000313" key="1">
    <source>
        <dbReference type="EMBL" id="CEM46665.1"/>
    </source>
</evidence>
<name>A0A0G4HQU0_9ALVE</name>
<dbReference type="InterPro" id="IPR027417">
    <property type="entry name" value="P-loop_NTPase"/>
</dbReference>
<accession>A0A0G4HQU0</accession>
<dbReference type="AlphaFoldDB" id="A0A0G4HQU0"/>
<dbReference type="SUPFAM" id="SSF52540">
    <property type="entry name" value="P-loop containing nucleoside triphosphate hydrolases"/>
    <property type="match status" value="1"/>
</dbReference>
<gene>
    <name evidence="1" type="ORF">Cvel_7992</name>
</gene>
<organism evidence="1">
    <name type="scientific">Chromera velia CCMP2878</name>
    <dbReference type="NCBI Taxonomy" id="1169474"/>
    <lineage>
        <taxon>Eukaryota</taxon>
        <taxon>Sar</taxon>
        <taxon>Alveolata</taxon>
        <taxon>Colpodellida</taxon>
        <taxon>Chromeraceae</taxon>
        <taxon>Chromera</taxon>
    </lineage>
</organism>
<dbReference type="EMBL" id="CDMZ01003512">
    <property type="protein sequence ID" value="CEM46665.1"/>
    <property type="molecule type" value="Genomic_DNA"/>
</dbReference>